<dbReference type="EMBL" id="JAUSRL010000002">
    <property type="protein sequence ID" value="MDP9959178.1"/>
    <property type="molecule type" value="Genomic_DNA"/>
</dbReference>
<protein>
    <recommendedName>
        <fullName evidence="3">Transposase</fullName>
    </recommendedName>
</protein>
<dbReference type="RefSeq" id="WP_306841797.1">
    <property type="nucleotide sequence ID" value="NZ_JAUSRL010000002.1"/>
</dbReference>
<evidence type="ECO:0000313" key="1">
    <source>
        <dbReference type="EMBL" id="MDP9959178.1"/>
    </source>
</evidence>
<proteinExistence type="predicted"/>
<evidence type="ECO:0008006" key="3">
    <source>
        <dbReference type="Google" id="ProtNLM"/>
    </source>
</evidence>
<organism evidence="1 2">
    <name type="scientific">Chryseobacterium lathyri</name>
    <dbReference type="NCBI Taxonomy" id="395933"/>
    <lineage>
        <taxon>Bacteria</taxon>
        <taxon>Pseudomonadati</taxon>
        <taxon>Bacteroidota</taxon>
        <taxon>Flavobacteriia</taxon>
        <taxon>Flavobacteriales</taxon>
        <taxon>Weeksellaceae</taxon>
        <taxon>Chryseobacterium group</taxon>
        <taxon>Chryseobacterium</taxon>
    </lineage>
</organism>
<name>A0ABT9SIB3_9FLAO</name>
<dbReference type="Gene3D" id="1.10.10.60">
    <property type="entry name" value="Homeodomain-like"/>
    <property type="match status" value="1"/>
</dbReference>
<gene>
    <name evidence="1" type="ORF">J2T04_001057</name>
</gene>
<comment type="caution">
    <text evidence="1">The sequence shown here is derived from an EMBL/GenBank/DDBJ whole genome shotgun (WGS) entry which is preliminary data.</text>
</comment>
<accession>A0ABT9SIB3</accession>
<dbReference type="InterPro" id="IPR009057">
    <property type="entry name" value="Homeodomain-like_sf"/>
</dbReference>
<keyword evidence="2" id="KW-1185">Reference proteome</keyword>
<evidence type="ECO:0000313" key="2">
    <source>
        <dbReference type="Proteomes" id="UP001235513"/>
    </source>
</evidence>
<sequence length="151" mass="17938">MEDLKNIHIGDFIRRRVIESNLDMDRIVGFMRATEEEIREMFTCSSLSSDILLRWSKLLRYDFFRLYSQHIMLYAPAGRDMISEKTPKDTLTSLPVFRKNIYTPEIIQFILELIETGKKTKQDVMTDYKIPKTTLYKWLTKYNGQVRAGKQ</sequence>
<dbReference type="SUPFAM" id="SSF46689">
    <property type="entry name" value="Homeodomain-like"/>
    <property type="match status" value="1"/>
</dbReference>
<reference evidence="1 2" key="1">
    <citation type="submission" date="2023-07" db="EMBL/GenBank/DDBJ databases">
        <title>Sorghum-associated microbial communities from plants grown in Nebraska, USA.</title>
        <authorList>
            <person name="Schachtman D."/>
        </authorList>
    </citation>
    <scope>NUCLEOTIDE SEQUENCE [LARGE SCALE GENOMIC DNA]</scope>
    <source>
        <strain evidence="1 2">CC351</strain>
    </source>
</reference>
<dbReference type="Proteomes" id="UP001235513">
    <property type="component" value="Unassembled WGS sequence"/>
</dbReference>